<dbReference type="EMBL" id="SGBC01000003">
    <property type="protein sequence ID" value="RZD16190.1"/>
    <property type="molecule type" value="Genomic_DNA"/>
</dbReference>
<keyword evidence="6" id="KW-0969">Cilium</keyword>
<keyword evidence="6" id="KW-0966">Cell projection</keyword>
<evidence type="ECO:0000256" key="1">
    <source>
        <dbReference type="ARBA" id="ARBA00009677"/>
    </source>
</evidence>
<evidence type="ECO:0000259" key="3">
    <source>
        <dbReference type="Pfam" id="PF00460"/>
    </source>
</evidence>
<accession>A0A519BFZ9</accession>
<dbReference type="InterPro" id="IPR012836">
    <property type="entry name" value="FlgF"/>
</dbReference>
<dbReference type="AlphaFoldDB" id="A0A519BFZ9"/>
<dbReference type="GO" id="GO:0030694">
    <property type="term" value="C:bacterial-type flagellum basal body, rod"/>
    <property type="evidence" value="ECO:0007669"/>
    <property type="project" value="InterPro"/>
</dbReference>
<dbReference type="Proteomes" id="UP000316562">
    <property type="component" value="Unassembled WGS sequence"/>
</dbReference>
<keyword evidence="2" id="KW-0975">Bacterial flagellum</keyword>
<feature type="domain" description="Flagellar basal body rod protein N-terminal" evidence="3">
    <location>
        <begin position="5"/>
        <end position="35"/>
    </location>
</feature>
<keyword evidence="6" id="KW-0282">Flagellum</keyword>
<evidence type="ECO:0000259" key="4">
    <source>
        <dbReference type="Pfam" id="PF06429"/>
    </source>
</evidence>
<sequence>MNGGLYINLSGIISEGKKMAIVTNNLANINTVGYKSEGSVFGDFLSQKAISAENAGDKTPLADNQYPIMLYSYNNFSQGSLKHTGNRLDLAIQGDGFFAVKTSNGVKYTRNGAFSLNGENQIVTQEGYPVLGVNGKPISLTERGSDITISKNGIINILNPQTDENEYAGQIGIVDFKNPELLSRNGGNLFSETKKSGKPVLNDNADITQGYLEESNVNEIKNMVELIDISQTKSTMMNVLKSYSQVDSTAINTVGAPV</sequence>
<dbReference type="InterPro" id="IPR019776">
    <property type="entry name" value="Flagellar_basal_body_rod_CS"/>
</dbReference>
<organism evidence="6 7">
    <name type="scientific">Acididesulfobacter guangdongensis</name>
    <dbReference type="NCBI Taxonomy" id="2597225"/>
    <lineage>
        <taxon>Bacteria</taxon>
        <taxon>Deltaproteobacteria</taxon>
        <taxon>Candidatus Acidulodesulfobacterales</taxon>
        <taxon>Candidatus Acididesulfobacter</taxon>
    </lineage>
</organism>
<evidence type="ECO:0000313" key="6">
    <source>
        <dbReference type="EMBL" id="RZD16190.1"/>
    </source>
</evidence>
<dbReference type="Pfam" id="PF00460">
    <property type="entry name" value="Flg_bb_rod"/>
    <property type="match status" value="1"/>
</dbReference>
<comment type="caution">
    <text evidence="6">The sequence shown here is derived from an EMBL/GenBank/DDBJ whole genome shotgun (WGS) entry which is preliminary data.</text>
</comment>
<dbReference type="PANTHER" id="PTHR30435:SF19">
    <property type="entry name" value="FLAGELLAR BASAL-BODY ROD PROTEIN FLGG"/>
    <property type="match status" value="1"/>
</dbReference>
<dbReference type="InterPro" id="IPR001444">
    <property type="entry name" value="Flag_bb_rod_N"/>
</dbReference>
<evidence type="ECO:0000256" key="2">
    <source>
        <dbReference type="RuleBase" id="RU362116"/>
    </source>
</evidence>
<dbReference type="NCBIfam" id="TIGR03506">
    <property type="entry name" value="FlgEFG_subfam"/>
    <property type="match status" value="1"/>
</dbReference>
<dbReference type="GO" id="GO:0071978">
    <property type="term" value="P:bacterial-type flagellum-dependent swarming motility"/>
    <property type="evidence" value="ECO:0007669"/>
    <property type="project" value="TreeGrafter"/>
</dbReference>
<name>A0A519BFZ9_ACIG2</name>
<dbReference type="PANTHER" id="PTHR30435">
    <property type="entry name" value="FLAGELLAR PROTEIN"/>
    <property type="match status" value="1"/>
</dbReference>
<comment type="similarity">
    <text evidence="1 2">Belongs to the flagella basal body rod proteins family.</text>
</comment>
<evidence type="ECO:0000259" key="5">
    <source>
        <dbReference type="Pfam" id="PF22692"/>
    </source>
</evidence>
<dbReference type="InterPro" id="IPR020013">
    <property type="entry name" value="Flagellar_FlgE/F/G"/>
</dbReference>
<proteinExistence type="inferred from homology"/>
<dbReference type="PROSITE" id="PS00588">
    <property type="entry name" value="FLAGELLA_BB_ROD"/>
    <property type="match status" value="1"/>
</dbReference>
<dbReference type="InterPro" id="IPR037925">
    <property type="entry name" value="FlgE/F/G-like"/>
</dbReference>
<evidence type="ECO:0000313" key="7">
    <source>
        <dbReference type="Proteomes" id="UP000316562"/>
    </source>
</evidence>
<protein>
    <submittedName>
        <fullName evidence="6">Flagellar basal-body rod protein FlgF</fullName>
    </submittedName>
</protein>
<dbReference type="InterPro" id="IPR010930">
    <property type="entry name" value="Flg_bb/hook_C_dom"/>
</dbReference>
<dbReference type="Pfam" id="PF22692">
    <property type="entry name" value="LlgE_F_G_D1"/>
    <property type="match status" value="1"/>
</dbReference>
<feature type="domain" description="Flagellar hook protein FlgE/F/G-like D1" evidence="5">
    <location>
        <begin position="91"/>
        <end position="156"/>
    </location>
</feature>
<reference evidence="6 7" key="1">
    <citation type="journal article" date="2019" name="ISME J.">
        <title>Insights into ecological role of a new deltaproteobacterial order Candidatus Acidulodesulfobacterales by metagenomics and metatranscriptomics.</title>
        <authorList>
            <person name="Tan S."/>
            <person name="Liu J."/>
            <person name="Fang Y."/>
            <person name="Hedlund B.P."/>
            <person name="Lian Z.H."/>
            <person name="Huang L.Y."/>
            <person name="Li J.T."/>
            <person name="Huang L.N."/>
            <person name="Li W.J."/>
            <person name="Jiang H.C."/>
            <person name="Dong H.L."/>
            <person name="Shu W.S."/>
        </authorList>
    </citation>
    <scope>NUCLEOTIDE SEQUENCE [LARGE SCALE GENOMIC DNA]</scope>
    <source>
        <strain evidence="6">AP2</strain>
    </source>
</reference>
<comment type="subcellular location">
    <subcellularLocation>
        <location evidence="2">Bacterial flagellum basal body</location>
    </subcellularLocation>
</comment>
<feature type="domain" description="Flagellar basal-body/hook protein C-terminal" evidence="4">
    <location>
        <begin position="209"/>
        <end position="252"/>
    </location>
</feature>
<dbReference type="NCBIfam" id="TIGR02490">
    <property type="entry name" value="flgF"/>
    <property type="match status" value="1"/>
</dbReference>
<gene>
    <name evidence="6" type="primary">flgF</name>
    <name evidence="6" type="ORF">EVJ46_08365</name>
</gene>
<dbReference type="SUPFAM" id="SSF117143">
    <property type="entry name" value="Flagellar hook protein flgE"/>
    <property type="match status" value="1"/>
</dbReference>
<dbReference type="InterPro" id="IPR053967">
    <property type="entry name" value="LlgE_F_G-like_D1"/>
</dbReference>
<dbReference type="Pfam" id="PF06429">
    <property type="entry name" value="Flg_bbr_C"/>
    <property type="match status" value="1"/>
</dbReference>